<evidence type="ECO:0000259" key="4">
    <source>
        <dbReference type="Pfam" id="PF01507"/>
    </source>
</evidence>
<comment type="similarity">
    <text evidence="1 3">Belongs to the PAPS reductase family. CysH subfamily.</text>
</comment>
<keyword evidence="2 3" id="KW-0560">Oxidoreductase</keyword>
<comment type="caution">
    <text evidence="3">Lacks conserved residue(s) required for the propagation of feature annotation.</text>
</comment>
<name>A0AA51RU21_9GAMM</name>
<evidence type="ECO:0000256" key="2">
    <source>
        <dbReference type="ARBA" id="ARBA00023002"/>
    </source>
</evidence>
<dbReference type="PANTHER" id="PTHR46509:SF1">
    <property type="entry name" value="PHOSPHOADENOSINE PHOSPHOSULFATE REDUCTASE"/>
    <property type="match status" value="1"/>
</dbReference>
<dbReference type="NCBIfam" id="TIGR02057">
    <property type="entry name" value="PAPS_reductase"/>
    <property type="match status" value="1"/>
</dbReference>
<dbReference type="CDD" id="cd23945">
    <property type="entry name" value="PAPS_reductase"/>
    <property type="match status" value="1"/>
</dbReference>
<dbReference type="InterPro" id="IPR002500">
    <property type="entry name" value="PAPS_reduct_dom"/>
</dbReference>
<dbReference type="AlphaFoldDB" id="A0AA51RU21"/>
<feature type="domain" description="Phosphoadenosine phosphosulphate reductase" evidence="4">
    <location>
        <begin position="47"/>
        <end position="219"/>
    </location>
</feature>
<dbReference type="InterPro" id="IPR004511">
    <property type="entry name" value="PAPS/APS_Rdtase"/>
</dbReference>
<dbReference type="NCBIfam" id="NF002537">
    <property type="entry name" value="PRK02090.1"/>
    <property type="match status" value="1"/>
</dbReference>
<protein>
    <recommendedName>
        <fullName evidence="3">Phosphoadenosine 5'-phosphosulfate reductase</fullName>
        <shortName evidence="3">PAPS reductase</shortName>
        <ecNumber evidence="3">1.8.4.8</ecNumber>
    </recommendedName>
    <alternativeName>
        <fullName evidence="3">3'-phosphoadenylylsulfate reductase</fullName>
    </alternativeName>
    <alternativeName>
        <fullName evidence="3">PAPS reductase, thioredoxin dependent</fullName>
    </alternativeName>
    <alternativeName>
        <fullName evidence="3">PAPS sulfotransferase</fullName>
    </alternativeName>
    <alternativeName>
        <fullName evidence="3">PAdoPS reductase</fullName>
    </alternativeName>
</protein>
<dbReference type="EC" id="1.8.4.8" evidence="3"/>
<dbReference type="KEGG" id="plei:Q9312_01595"/>
<dbReference type="Gene3D" id="3.40.50.620">
    <property type="entry name" value="HUPs"/>
    <property type="match status" value="1"/>
</dbReference>
<dbReference type="EMBL" id="CP133548">
    <property type="protein sequence ID" value="WMS87631.1"/>
    <property type="molecule type" value="Genomic_DNA"/>
</dbReference>
<dbReference type="PIRSF" id="PIRSF000857">
    <property type="entry name" value="PAPS_reductase"/>
    <property type="match status" value="1"/>
</dbReference>
<dbReference type="InterPro" id="IPR014729">
    <property type="entry name" value="Rossmann-like_a/b/a_fold"/>
</dbReference>
<feature type="active site" description="Nucleophile; cysteine thiosulfonate intermediate" evidence="3">
    <location>
        <position position="238"/>
    </location>
</feature>
<keyword evidence="3" id="KW-0963">Cytoplasm</keyword>
<dbReference type="PANTHER" id="PTHR46509">
    <property type="entry name" value="PHOSPHOADENOSINE PHOSPHOSULFATE REDUCTASE"/>
    <property type="match status" value="1"/>
</dbReference>
<dbReference type="GO" id="GO:0070814">
    <property type="term" value="P:hydrogen sulfide biosynthetic process"/>
    <property type="evidence" value="ECO:0007669"/>
    <property type="project" value="UniProtKB-UniRule"/>
</dbReference>
<dbReference type="NCBIfam" id="TIGR00434">
    <property type="entry name" value="cysH"/>
    <property type="match status" value="1"/>
</dbReference>
<keyword evidence="6" id="KW-1185">Reference proteome</keyword>
<evidence type="ECO:0000313" key="6">
    <source>
        <dbReference type="Proteomes" id="UP001239782"/>
    </source>
</evidence>
<comment type="pathway">
    <text evidence="3">Sulfur metabolism; hydrogen sulfide biosynthesis; sulfite from sulfate: step 3/3.</text>
</comment>
<evidence type="ECO:0000256" key="3">
    <source>
        <dbReference type="HAMAP-Rule" id="MF_00063"/>
    </source>
</evidence>
<dbReference type="RefSeq" id="WP_309202772.1">
    <property type="nucleotide sequence ID" value="NZ_CP133548.1"/>
</dbReference>
<dbReference type="GO" id="GO:0004604">
    <property type="term" value="F:phosphoadenylyl-sulfate reductase (thioredoxin) activity"/>
    <property type="evidence" value="ECO:0007669"/>
    <property type="project" value="UniProtKB-UniRule"/>
</dbReference>
<dbReference type="GO" id="GO:0005737">
    <property type="term" value="C:cytoplasm"/>
    <property type="evidence" value="ECO:0007669"/>
    <property type="project" value="UniProtKB-SubCell"/>
</dbReference>
<evidence type="ECO:0000313" key="5">
    <source>
        <dbReference type="EMBL" id="WMS87631.1"/>
    </source>
</evidence>
<dbReference type="GO" id="GO:0019379">
    <property type="term" value="P:sulfate assimilation, phosphoadenylyl sulfate reduction by phosphoadenylyl-sulfate reductase (thioredoxin)"/>
    <property type="evidence" value="ECO:0007669"/>
    <property type="project" value="UniProtKB-UniRule"/>
</dbReference>
<accession>A0AA51RU21</accession>
<reference evidence="5 6" key="1">
    <citation type="submission" date="2023-08" db="EMBL/GenBank/DDBJ databases">
        <title>Pleionea litopenaei sp. nov., isolated from stomach of juvenile Litopenaeus vannamei.</title>
        <authorList>
            <person name="Rho A.M."/>
            <person name="Hwang C.Y."/>
        </authorList>
    </citation>
    <scope>NUCLEOTIDE SEQUENCE [LARGE SCALE GENOMIC DNA]</scope>
    <source>
        <strain evidence="5 6">HL-JVS1</strain>
    </source>
</reference>
<proteinExistence type="inferred from homology"/>
<dbReference type="Pfam" id="PF01507">
    <property type="entry name" value="PAPS_reduct"/>
    <property type="match status" value="1"/>
</dbReference>
<comment type="function">
    <text evidence="3">Catalyzes the formation of sulfite from phosphoadenosine 5'-phosphosulfate (PAPS) using thioredoxin as an electron donor.</text>
</comment>
<dbReference type="InterPro" id="IPR011800">
    <property type="entry name" value="PAPS_reductase_CysH"/>
</dbReference>
<organism evidence="5 6">
    <name type="scientific">Pleionea litopenaei</name>
    <dbReference type="NCBI Taxonomy" id="3070815"/>
    <lineage>
        <taxon>Bacteria</taxon>
        <taxon>Pseudomonadati</taxon>
        <taxon>Pseudomonadota</taxon>
        <taxon>Gammaproteobacteria</taxon>
        <taxon>Oceanospirillales</taxon>
        <taxon>Pleioneaceae</taxon>
        <taxon>Pleionea</taxon>
    </lineage>
</organism>
<evidence type="ECO:0000256" key="1">
    <source>
        <dbReference type="ARBA" id="ARBA00009732"/>
    </source>
</evidence>
<gene>
    <name evidence="3" type="primary">cysH</name>
    <name evidence="5" type="ORF">Q9312_01595</name>
</gene>
<dbReference type="SUPFAM" id="SSF52402">
    <property type="entry name" value="Adenine nucleotide alpha hydrolases-like"/>
    <property type="match status" value="1"/>
</dbReference>
<sequence>MSLKCLSTSVPNLAVSDFDFVEANQNLAAMSAQQRVEWSLRNLPGTHVLTSSFGAQSAVSLHLFQQVAPGIPVVLIDTGYLFPETYQFIDRLTNQLSLNLKVYRSALSPAWQEARFGQLWTQGLEGIEQYNQMNKVEPLEHALEELGASTWYAGLRREQSSSRQSIEFIRPQKQRFKMHPIADWSNRDMHFYLKEQGLDYHPLWEKGYVSIGDTHTTRPITADMTEEETRFFGLKRECGIHEI</sequence>
<dbReference type="Proteomes" id="UP001239782">
    <property type="component" value="Chromosome"/>
</dbReference>
<comment type="subcellular location">
    <subcellularLocation>
        <location evidence="3">Cytoplasm</location>
    </subcellularLocation>
</comment>
<dbReference type="HAMAP" id="MF_00063">
    <property type="entry name" value="CysH"/>
    <property type="match status" value="1"/>
</dbReference>
<comment type="catalytic activity">
    <reaction evidence="3">
        <text>[thioredoxin]-disulfide + sulfite + adenosine 3',5'-bisphosphate + 2 H(+) = [thioredoxin]-dithiol + 3'-phosphoadenylyl sulfate</text>
        <dbReference type="Rhea" id="RHEA:11724"/>
        <dbReference type="Rhea" id="RHEA-COMP:10698"/>
        <dbReference type="Rhea" id="RHEA-COMP:10700"/>
        <dbReference type="ChEBI" id="CHEBI:15378"/>
        <dbReference type="ChEBI" id="CHEBI:17359"/>
        <dbReference type="ChEBI" id="CHEBI:29950"/>
        <dbReference type="ChEBI" id="CHEBI:50058"/>
        <dbReference type="ChEBI" id="CHEBI:58339"/>
        <dbReference type="ChEBI" id="CHEBI:58343"/>
        <dbReference type="EC" id="1.8.4.8"/>
    </reaction>
</comment>